<keyword evidence="1" id="KW-0732">Signal</keyword>
<dbReference type="Proteomes" id="UP000758168">
    <property type="component" value="Unassembled WGS sequence"/>
</dbReference>
<evidence type="ECO:0000313" key="2">
    <source>
        <dbReference type="EMBL" id="MBP2417531.1"/>
    </source>
</evidence>
<dbReference type="PROSITE" id="PS51318">
    <property type="entry name" value="TAT"/>
    <property type="match status" value="1"/>
</dbReference>
<feature type="chain" id="PRO_5047368916" evidence="1">
    <location>
        <begin position="32"/>
        <end position="179"/>
    </location>
</feature>
<dbReference type="EMBL" id="JAGIOB010000001">
    <property type="protein sequence ID" value="MBP2417531.1"/>
    <property type="molecule type" value="Genomic_DNA"/>
</dbReference>
<proteinExistence type="predicted"/>
<name>A0ABS4Z969_9ACTN</name>
<sequence>MTEHPTGSWTRRSALALGLSAAALLVAPARAATTEVRLGALAFAVPAGLLPVDDPGLGSGWQWRGAGPGRSPVVLARAELAAISPEEVLALVLAGAGAGLLPGLRLGPRRRRTTPGAAPGDAQLRAELGWRSAAGRPARGTLLAATRVGGPAALVAVLGDATLTAGTVDAVLDSVRWTR</sequence>
<keyword evidence="3" id="KW-1185">Reference proteome</keyword>
<dbReference type="RefSeq" id="WP_210056179.1">
    <property type="nucleotide sequence ID" value="NZ_BAAAMH010000003.1"/>
</dbReference>
<reference evidence="2 3" key="1">
    <citation type="submission" date="2021-03" db="EMBL/GenBank/DDBJ databases">
        <title>Sequencing the genomes of 1000 actinobacteria strains.</title>
        <authorList>
            <person name="Klenk H.-P."/>
        </authorList>
    </citation>
    <scope>NUCLEOTIDE SEQUENCE [LARGE SCALE GENOMIC DNA]</scope>
    <source>
        <strain evidence="2 3">DSM 12936</strain>
    </source>
</reference>
<gene>
    <name evidence="2" type="ORF">JOF54_002453</name>
</gene>
<protein>
    <submittedName>
        <fullName evidence="2">Uncharacterized protein</fullName>
    </submittedName>
</protein>
<evidence type="ECO:0000313" key="3">
    <source>
        <dbReference type="Proteomes" id="UP000758168"/>
    </source>
</evidence>
<dbReference type="InterPro" id="IPR006311">
    <property type="entry name" value="TAT_signal"/>
</dbReference>
<accession>A0ABS4Z969</accession>
<feature type="signal peptide" evidence="1">
    <location>
        <begin position="1"/>
        <end position="31"/>
    </location>
</feature>
<comment type="caution">
    <text evidence="2">The sequence shown here is derived from an EMBL/GenBank/DDBJ whole genome shotgun (WGS) entry which is preliminary data.</text>
</comment>
<evidence type="ECO:0000256" key="1">
    <source>
        <dbReference type="SAM" id="SignalP"/>
    </source>
</evidence>
<organism evidence="2 3">
    <name type="scientific">Microlunatus capsulatus</name>
    <dbReference type="NCBI Taxonomy" id="99117"/>
    <lineage>
        <taxon>Bacteria</taxon>
        <taxon>Bacillati</taxon>
        <taxon>Actinomycetota</taxon>
        <taxon>Actinomycetes</taxon>
        <taxon>Propionibacteriales</taxon>
        <taxon>Propionibacteriaceae</taxon>
        <taxon>Microlunatus</taxon>
    </lineage>
</organism>